<sequence length="350" mass="37187">MKPKIILAPHWRGMTELFDADSLSRLQAYDVVWGEDGPIPPDIYDAALSDAAVIITTDPRIDQATLDRAPHLRAVIEVSGEFPATIDYAACDAAGIPVLSCAPGFRQSVAEMGLAMALGSARGLVAEHERFRVGTENWLDDMNGRDRTLFGANIGFVGFGQIARALCPLLAPFGVTIRAHDPWLPDAVAKNLGASLCDLDTVMGASDVVFVVAVPTSENHKLIGADQLALMPKGARLVVLSRAHLVDFDALMVALVAGRIQAAIDVFPTEPLAADHPIRSLPGVILSPHRAAAVPGGRQLIGRLILDELDLLFAGEAPRHLARADPARMASLTAVNTAASVADMAARRQE</sequence>
<comment type="similarity">
    <text evidence="1 4">Belongs to the D-isomer specific 2-hydroxyacid dehydrogenase family.</text>
</comment>
<evidence type="ECO:0000313" key="8">
    <source>
        <dbReference type="Proteomes" id="UP001138961"/>
    </source>
</evidence>
<dbReference type="CDD" id="cd12167">
    <property type="entry name" value="2-Hacid_dh_8"/>
    <property type="match status" value="1"/>
</dbReference>
<evidence type="ECO:0000256" key="1">
    <source>
        <dbReference type="ARBA" id="ARBA00005854"/>
    </source>
</evidence>
<feature type="domain" description="D-isomer specific 2-hydroxyacid dehydrogenase NAD-binding" evidence="6">
    <location>
        <begin position="114"/>
        <end position="291"/>
    </location>
</feature>
<dbReference type="RefSeq" id="WP_226747322.1">
    <property type="nucleotide sequence ID" value="NZ_JAJATZ010000002.1"/>
</dbReference>
<accession>A0ABS8BRW5</accession>
<dbReference type="InterPro" id="IPR036291">
    <property type="entry name" value="NAD(P)-bd_dom_sf"/>
</dbReference>
<dbReference type="InterPro" id="IPR050857">
    <property type="entry name" value="D-2-hydroxyacid_DH"/>
</dbReference>
<keyword evidence="3" id="KW-0520">NAD</keyword>
<comment type="caution">
    <text evidence="7">The sequence shown here is derived from an EMBL/GenBank/DDBJ whole genome shotgun (WGS) entry which is preliminary data.</text>
</comment>
<dbReference type="PANTHER" id="PTHR42789">
    <property type="entry name" value="D-ISOMER SPECIFIC 2-HYDROXYACID DEHYDROGENASE FAMILY PROTEIN (AFU_ORTHOLOGUE AFUA_6G10090)"/>
    <property type="match status" value="1"/>
</dbReference>
<evidence type="ECO:0000259" key="6">
    <source>
        <dbReference type="Pfam" id="PF02826"/>
    </source>
</evidence>
<dbReference type="Pfam" id="PF02826">
    <property type="entry name" value="2-Hacid_dh_C"/>
    <property type="match status" value="1"/>
</dbReference>
<dbReference type="Proteomes" id="UP001138961">
    <property type="component" value="Unassembled WGS sequence"/>
</dbReference>
<dbReference type="InterPro" id="IPR006139">
    <property type="entry name" value="D-isomer_2_OHA_DH_cat_dom"/>
</dbReference>
<organism evidence="7 8">
    <name type="scientific">Loktanella gaetbuli</name>
    <dbReference type="NCBI Taxonomy" id="2881335"/>
    <lineage>
        <taxon>Bacteria</taxon>
        <taxon>Pseudomonadati</taxon>
        <taxon>Pseudomonadota</taxon>
        <taxon>Alphaproteobacteria</taxon>
        <taxon>Rhodobacterales</taxon>
        <taxon>Roseobacteraceae</taxon>
        <taxon>Loktanella</taxon>
    </lineage>
</organism>
<dbReference type="InterPro" id="IPR006140">
    <property type="entry name" value="D-isomer_DH_NAD-bd"/>
</dbReference>
<reference evidence="7" key="1">
    <citation type="submission" date="2021-10" db="EMBL/GenBank/DDBJ databases">
        <title>Loktanella gaetbuli sp. nov., isolated from a tidal flat.</title>
        <authorList>
            <person name="Park S."/>
            <person name="Yoon J.-H."/>
        </authorList>
    </citation>
    <scope>NUCLEOTIDE SEQUENCE</scope>
    <source>
        <strain evidence="7">TSTF-M6</strain>
    </source>
</reference>
<evidence type="ECO:0000259" key="5">
    <source>
        <dbReference type="Pfam" id="PF00389"/>
    </source>
</evidence>
<dbReference type="Gene3D" id="3.40.50.720">
    <property type="entry name" value="NAD(P)-binding Rossmann-like Domain"/>
    <property type="match status" value="2"/>
</dbReference>
<keyword evidence="8" id="KW-1185">Reference proteome</keyword>
<dbReference type="EMBL" id="JAJATZ010000002">
    <property type="protein sequence ID" value="MCB5198367.1"/>
    <property type="molecule type" value="Genomic_DNA"/>
</dbReference>
<dbReference type="SUPFAM" id="SSF52283">
    <property type="entry name" value="Formate/glycerate dehydrogenase catalytic domain-like"/>
    <property type="match status" value="1"/>
</dbReference>
<dbReference type="Pfam" id="PF00389">
    <property type="entry name" value="2-Hacid_dh"/>
    <property type="match status" value="1"/>
</dbReference>
<feature type="domain" description="D-isomer specific 2-hydroxyacid dehydrogenase catalytic" evidence="5">
    <location>
        <begin position="22"/>
        <end position="322"/>
    </location>
</feature>
<evidence type="ECO:0000256" key="2">
    <source>
        <dbReference type="ARBA" id="ARBA00023002"/>
    </source>
</evidence>
<evidence type="ECO:0000313" key="7">
    <source>
        <dbReference type="EMBL" id="MCB5198367.1"/>
    </source>
</evidence>
<name>A0ABS8BRW5_9RHOB</name>
<keyword evidence="2 4" id="KW-0560">Oxidoreductase</keyword>
<dbReference type="PANTHER" id="PTHR42789:SF1">
    <property type="entry name" value="D-ISOMER SPECIFIC 2-HYDROXYACID DEHYDROGENASE FAMILY PROTEIN (AFU_ORTHOLOGUE AFUA_6G10090)"/>
    <property type="match status" value="1"/>
</dbReference>
<proteinExistence type="inferred from homology"/>
<gene>
    <name evidence="7" type="ORF">LGQ03_03865</name>
</gene>
<dbReference type="SUPFAM" id="SSF51735">
    <property type="entry name" value="NAD(P)-binding Rossmann-fold domains"/>
    <property type="match status" value="1"/>
</dbReference>
<evidence type="ECO:0000256" key="4">
    <source>
        <dbReference type="RuleBase" id="RU003719"/>
    </source>
</evidence>
<evidence type="ECO:0000256" key="3">
    <source>
        <dbReference type="ARBA" id="ARBA00023027"/>
    </source>
</evidence>
<protein>
    <submittedName>
        <fullName evidence="7">Hydroxyacid dehydrogenase</fullName>
    </submittedName>
</protein>